<gene>
    <name evidence="2" type="ORF">Air01nite_55870</name>
</gene>
<name>A0ABQ4C9M7_9ACTN</name>
<dbReference type="Gene3D" id="3.90.550.10">
    <property type="entry name" value="Spore Coat Polysaccharide Biosynthesis Protein SpsA, Chain A"/>
    <property type="match status" value="1"/>
</dbReference>
<organism evidence="2 3">
    <name type="scientific">Asanoa iriomotensis</name>
    <dbReference type="NCBI Taxonomy" id="234613"/>
    <lineage>
        <taxon>Bacteria</taxon>
        <taxon>Bacillati</taxon>
        <taxon>Actinomycetota</taxon>
        <taxon>Actinomycetes</taxon>
        <taxon>Micromonosporales</taxon>
        <taxon>Micromonosporaceae</taxon>
        <taxon>Asanoa</taxon>
    </lineage>
</organism>
<dbReference type="PANTHER" id="PTHR43777">
    <property type="entry name" value="MOLYBDENUM COFACTOR CYTIDYLYLTRANSFERASE"/>
    <property type="match status" value="1"/>
</dbReference>
<keyword evidence="3" id="KW-1185">Reference proteome</keyword>
<proteinExistence type="predicted"/>
<protein>
    <recommendedName>
        <fullName evidence="1">MobA-like NTP transferase domain-containing protein</fullName>
    </recommendedName>
</protein>
<evidence type="ECO:0000313" key="2">
    <source>
        <dbReference type="EMBL" id="GIF59492.1"/>
    </source>
</evidence>
<dbReference type="SUPFAM" id="SSF53448">
    <property type="entry name" value="Nucleotide-diphospho-sugar transferases"/>
    <property type="match status" value="1"/>
</dbReference>
<evidence type="ECO:0000313" key="3">
    <source>
        <dbReference type="Proteomes" id="UP000624325"/>
    </source>
</evidence>
<comment type="caution">
    <text evidence="2">The sequence shown here is derived from an EMBL/GenBank/DDBJ whole genome shotgun (WGS) entry which is preliminary data.</text>
</comment>
<dbReference type="PANTHER" id="PTHR43777:SF1">
    <property type="entry name" value="MOLYBDENUM COFACTOR CYTIDYLYLTRANSFERASE"/>
    <property type="match status" value="1"/>
</dbReference>
<feature type="domain" description="MobA-like NTP transferase" evidence="1">
    <location>
        <begin position="56"/>
        <end position="215"/>
    </location>
</feature>
<dbReference type="Proteomes" id="UP000624325">
    <property type="component" value="Unassembled WGS sequence"/>
</dbReference>
<evidence type="ECO:0000259" key="1">
    <source>
        <dbReference type="Pfam" id="PF12804"/>
    </source>
</evidence>
<reference evidence="2 3" key="1">
    <citation type="submission" date="2021-01" db="EMBL/GenBank/DDBJ databases">
        <title>Whole genome shotgun sequence of Asanoa iriomotensis NBRC 100142.</title>
        <authorList>
            <person name="Komaki H."/>
            <person name="Tamura T."/>
        </authorList>
    </citation>
    <scope>NUCLEOTIDE SEQUENCE [LARGE SCALE GENOMIC DNA]</scope>
    <source>
        <strain evidence="2 3">NBRC 100142</strain>
    </source>
</reference>
<accession>A0ABQ4C9M7</accession>
<sequence>MSAWAAQGVRPDTGVVTGVVRRRPGLPQPGQDIGTDPRGRIDSFAVAEAGVGRIAGIVIAAGGGRRIGGPEALLRRGDALLVDDVCGIAREIGCAPLIVVLGAQANQVRTAARLEDAVTVVDKAWGTGLGSSLRVGLEALVGVAADAAVVLTVDMPGVTVEAARRVALLPHADALVCATYDGRRSYPMLLGRRHWAGLATLAKSDVGARPYLLAHKTEIVDVACDAVADGHRLDKPHLVTAFGLTRTTAE</sequence>
<dbReference type="Pfam" id="PF12804">
    <property type="entry name" value="NTP_transf_3"/>
    <property type="match status" value="1"/>
</dbReference>
<dbReference type="EMBL" id="BONC01000048">
    <property type="protein sequence ID" value="GIF59492.1"/>
    <property type="molecule type" value="Genomic_DNA"/>
</dbReference>
<dbReference type="InterPro" id="IPR029044">
    <property type="entry name" value="Nucleotide-diphossugar_trans"/>
</dbReference>
<dbReference type="InterPro" id="IPR025877">
    <property type="entry name" value="MobA-like_NTP_Trfase"/>
</dbReference>